<accession>A0A3M8AM12</accession>
<sequence>MKFTASQRATRTVLVLGALLATSITMTACGSGGSSTAAAGAGSSAELTAFTEQAQAAVDAASAAQTTETAPVPTGGPAPKAGVELTIIPCSMAVEGCARPARSAEEAAKALGWKPTIDDPSTGQGGASAAVQRAVATGADAILLTSIDAGSIKADLQAARDKGIVVVANMAGNADELYQAIVPPLEANFDAGYLLGQQAFLIAQERYQQPVKAIVFEDQEFATVKQRVAGFVQFVQDCADAGGGCSIEYQGKHLAADIATTLPNQVVQTVKQHPDYNTLFLGFDAALNAVVTQGLLPAGLADPSKAQGVSVDCDVANATSIAEGGFQSACIGFAFLRAGYGHVDNVNRLLDGQDAVDQGLVGKLITEANAPTDGEAWDGDFDAVAEYRKAWGLD</sequence>
<dbReference type="SUPFAM" id="SSF53822">
    <property type="entry name" value="Periplasmic binding protein-like I"/>
    <property type="match status" value="1"/>
</dbReference>
<evidence type="ECO:0000259" key="2">
    <source>
        <dbReference type="Pfam" id="PF13407"/>
    </source>
</evidence>
<keyword evidence="4" id="KW-1185">Reference proteome</keyword>
<name>A0A3M8AM12_9MICO</name>
<evidence type="ECO:0000313" key="4">
    <source>
        <dbReference type="Proteomes" id="UP000275048"/>
    </source>
</evidence>
<evidence type="ECO:0000313" key="3">
    <source>
        <dbReference type="EMBL" id="RNB52241.1"/>
    </source>
</evidence>
<dbReference type="RefSeq" id="WP_122935079.1">
    <property type="nucleotide sequence ID" value="NZ_JBHSNT010000007.1"/>
</dbReference>
<dbReference type="AlphaFoldDB" id="A0A3M8AM12"/>
<keyword evidence="1" id="KW-0732">Signal</keyword>
<evidence type="ECO:0000256" key="1">
    <source>
        <dbReference type="SAM" id="SignalP"/>
    </source>
</evidence>
<comment type="caution">
    <text evidence="3">The sequence shown here is derived from an EMBL/GenBank/DDBJ whole genome shotgun (WGS) entry which is preliminary data.</text>
</comment>
<dbReference type="Pfam" id="PF13407">
    <property type="entry name" value="Peripla_BP_4"/>
    <property type="match status" value="1"/>
</dbReference>
<dbReference type="Proteomes" id="UP000275048">
    <property type="component" value="Unassembled WGS sequence"/>
</dbReference>
<reference evidence="3 4" key="1">
    <citation type="submission" date="2018-10" db="EMBL/GenBank/DDBJ databases">
        <title>Isolation, diversity and antibacterial activity of antinobacteria from the wheat rhizosphere soil.</title>
        <authorList>
            <person name="Sun T."/>
        </authorList>
    </citation>
    <scope>NUCLEOTIDE SEQUENCE [LARGE SCALE GENOMIC DNA]</scope>
    <source>
        <strain evidence="3 4">SJ-23</strain>
    </source>
</reference>
<dbReference type="PROSITE" id="PS51257">
    <property type="entry name" value="PROKAR_LIPOPROTEIN"/>
    <property type="match status" value="1"/>
</dbReference>
<gene>
    <name evidence="3" type="ORF">EDM22_00545</name>
</gene>
<protein>
    <submittedName>
        <fullName evidence="3">Sugar ABC transporter substrate-binding protein</fullName>
    </submittedName>
</protein>
<proteinExistence type="predicted"/>
<dbReference type="InterPro" id="IPR025997">
    <property type="entry name" value="SBP_2_dom"/>
</dbReference>
<dbReference type="EMBL" id="RHHB01000001">
    <property type="protein sequence ID" value="RNB52241.1"/>
    <property type="molecule type" value="Genomic_DNA"/>
</dbReference>
<feature type="chain" id="PRO_5038423943" evidence="1">
    <location>
        <begin position="29"/>
        <end position="394"/>
    </location>
</feature>
<feature type="domain" description="Periplasmic binding protein" evidence="2">
    <location>
        <begin position="102"/>
        <end position="353"/>
    </location>
</feature>
<organism evidence="3 4">
    <name type="scientific">Agromyces tardus</name>
    <dbReference type="NCBI Taxonomy" id="2583849"/>
    <lineage>
        <taxon>Bacteria</taxon>
        <taxon>Bacillati</taxon>
        <taxon>Actinomycetota</taxon>
        <taxon>Actinomycetes</taxon>
        <taxon>Micrococcales</taxon>
        <taxon>Microbacteriaceae</taxon>
        <taxon>Agromyces</taxon>
    </lineage>
</organism>
<feature type="signal peptide" evidence="1">
    <location>
        <begin position="1"/>
        <end position="28"/>
    </location>
</feature>
<dbReference type="InterPro" id="IPR028082">
    <property type="entry name" value="Peripla_BP_I"/>
</dbReference>
<dbReference type="Gene3D" id="3.40.50.2300">
    <property type="match status" value="2"/>
</dbReference>
<dbReference type="OrthoDB" id="9781890at2"/>